<dbReference type="Gene3D" id="3.30.70.100">
    <property type="match status" value="1"/>
</dbReference>
<dbReference type="OrthoDB" id="9799608at2"/>
<proteinExistence type="predicted"/>
<dbReference type="Proteomes" id="UP000490386">
    <property type="component" value="Unassembled WGS sequence"/>
</dbReference>
<dbReference type="PANTHER" id="PTHR34389:SF2">
    <property type="entry name" value="L-RHAMNOSE MUTAROTASE"/>
    <property type="match status" value="1"/>
</dbReference>
<dbReference type="InterPro" id="IPR008000">
    <property type="entry name" value="Rham/fucose_mutarotase"/>
</dbReference>
<dbReference type="GO" id="GO:0016857">
    <property type="term" value="F:racemase and epimerase activity, acting on carbohydrates and derivatives"/>
    <property type="evidence" value="ECO:0007669"/>
    <property type="project" value="InterPro"/>
</dbReference>
<keyword evidence="2" id="KW-1185">Reference proteome</keyword>
<sequence>MPRIGFQLKVAPKHIDEYVRRHAEVWPEMLAEIAAAGRRNYSLFLAPDGTLFGSYDVDDEAAANAYLAASPVAARWEADMSQFFDGLEGRADQAASPLVEVFNLEDQLGA</sequence>
<dbReference type="SUPFAM" id="SSF54909">
    <property type="entry name" value="Dimeric alpha+beta barrel"/>
    <property type="match status" value="1"/>
</dbReference>
<evidence type="ECO:0000313" key="1">
    <source>
        <dbReference type="EMBL" id="KAB1636231.1"/>
    </source>
</evidence>
<dbReference type="PANTHER" id="PTHR34389">
    <property type="entry name" value="L-RHAMNOSE MUTAROTASE"/>
    <property type="match status" value="1"/>
</dbReference>
<name>A0A7J5B018_9MICO</name>
<organism evidence="1 2">
    <name type="scientific">Pseudoclavibacter terrae</name>
    <dbReference type="NCBI Taxonomy" id="1530195"/>
    <lineage>
        <taxon>Bacteria</taxon>
        <taxon>Bacillati</taxon>
        <taxon>Actinomycetota</taxon>
        <taxon>Actinomycetes</taxon>
        <taxon>Micrococcales</taxon>
        <taxon>Microbacteriaceae</taxon>
        <taxon>Pseudoclavibacter</taxon>
    </lineage>
</organism>
<protein>
    <submittedName>
        <fullName evidence="1">L-rhamnose mutarotase</fullName>
    </submittedName>
</protein>
<evidence type="ECO:0000313" key="2">
    <source>
        <dbReference type="Proteomes" id="UP000490386"/>
    </source>
</evidence>
<dbReference type="RefSeq" id="WP_151424944.1">
    <property type="nucleotide sequence ID" value="NZ_WBJX01000007.1"/>
</dbReference>
<dbReference type="Pfam" id="PF05336">
    <property type="entry name" value="rhaM"/>
    <property type="match status" value="1"/>
</dbReference>
<accession>A0A7J5B018</accession>
<comment type="caution">
    <text evidence="1">The sequence shown here is derived from an EMBL/GenBank/DDBJ whole genome shotgun (WGS) entry which is preliminary data.</text>
</comment>
<reference evidence="1 2" key="1">
    <citation type="submission" date="2019-09" db="EMBL/GenBank/DDBJ databases">
        <title>Phylogeny of genus Pseudoclavibacter and closely related genus.</title>
        <authorList>
            <person name="Li Y."/>
        </authorList>
    </citation>
    <scope>NUCLEOTIDE SEQUENCE [LARGE SCALE GENOMIC DNA]</scope>
    <source>
        <strain evidence="1 2">THG-MD12</strain>
    </source>
</reference>
<dbReference type="EMBL" id="WBJX01000007">
    <property type="protein sequence ID" value="KAB1636231.1"/>
    <property type="molecule type" value="Genomic_DNA"/>
</dbReference>
<gene>
    <name evidence="1" type="ORF">F8O03_17055</name>
</gene>
<dbReference type="GO" id="GO:0019301">
    <property type="term" value="P:rhamnose catabolic process"/>
    <property type="evidence" value="ECO:0007669"/>
    <property type="project" value="TreeGrafter"/>
</dbReference>
<dbReference type="AlphaFoldDB" id="A0A7J5B018"/>
<dbReference type="InterPro" id="IPR011008">
    <property type="entry name" value="Dimeric_a/b-barrel"/>
</dbReference>